<dbReference type="PROSITE" id="PS00107">
    <property type="entry name" value="PROTEIN_KINASE_ATP"/>
    <property type="match status" value="1"/>
</dbReference>
<dbReference type="InterPro" id="IPR013761">
    <property type="entry name" value="SAM/pointed_sf"/>
</dbReference>
<organism evidence="14 15">
    <name type="scientific">Sistotremastrum niveocremeum HHB9708</name>
    <dbReference type="NCBI Taxonomy" id="1314777"/>
    <lineage>
        <taxon>Eukaryota</taxon>
        <taxon>Fungi</taxon>
        <taxon>Dikarya</taxon>
        <taxon>Basidiomycota</taxon>
        <taxon>Agaricomycotina</taxon>
        <taxon>Agaricomycetes</taxon>
        <taxon>Sistotremastrales</taxon>
        <taxon>Sistotremastraceae</taxon>
        <taxon>Sertulicium</taxon>
        <taxon>Sertulicium niveocremeum</taxon>
    </lineage>
</organism>
<feature type="compositionally biased region" description="Pro residues" evidence="11">
    <location>
        <begin position="231"/>
        <end position="244"/>
    </location>
</feature>
<dbReference type="AlphaFoldDB" id="A0A165ALJ7"/>
<feature type="compositionally biased region" description="Low complexity" evidence="11">
    <location>
        <begin position="1"/>
        <end position="24"/>
    </location>
</feature>
<feature type="compositionally biased region" description="Polar residues" evidence="11">
    <location>
        <begin position="581"/>
        <end position="603"/>
    </location>
</feature>
<feature type="region of interest" description="Disordered" evidence="11">
    <location>
        <begin position="557"/>
        <end position="624"/>
    </location>
</feature>
<dbReference type="Gene3D" id="1.10.150.50">
    <property type="entry name" value="Transcription Factor, Ets-1"/>
    <property type="match status" value="1"/>
</dbReference>
<evidence type="ECO:0000256" key="8">
    <source>
        <dbReference type="ARBA" id="ARBA00047559"/>
    </source>
</evidence>
<dbReference type="PANTHER" id="PTHR11584">
    <property type="entry name" value="SERINE/THREONINE PROTEIN KINASE"/>
    <property type="match status" value="1"/>
</dbReference>
<name>A0A165ALJ7_9AGAM</name>
<dbReference type="Gene3D" id="3.10.20.90">
    <property type="entry name" value="Phosphatidylinositol 3-kinase Catalytic Subunit, Chain A, domain 1"/>
    <property type="match status" value="1"/>
</dbReference>
<dbReference type="InterPro" id="IPR000719">
    <property type="entry name" value="Prot_kinase_dom"/>
</dbReference>
<comment type="similarity">
    <text evidence="1">Belongs to the protein kinase superfamily. STE Ser/Thr protein kinase family. MAP kinase kinase kinase subfamily.</text>
</comment>
<evidence type="ECO:0000256" key="2">
    <source>
        <dbReference type="ARBA" id="ARBA00012406"/>
    </source>
</evidence>
<feature type="region of interest" description="Disordered" evidence="11">
    <location>
        <begin position="647"/>
        <end position="678"/>
    </location>
</feature>
<keyword evidence="4" id="KW-0808">Transferase</keyword>
<feature type="compositionally biased region" description="Basic and acidic residues" evidence="11">
    <location>
        <begin position="557"/>
        <end position="568"/>
    </location>
</feature>
<dbReference type="GO" id="GO:0004709">
    <property type="term" value="F:MAP kinase kinase kinase activity"/>
    <property type="evidence" value="ECO:0007669"/>
    <property type="project" value="UniProtKB-EC"/>
</dbReference>
<keyword evidence="5 10" id="KW-0547">Nucleotide-binding</keyword>
<dbReference type="PROSITE" id="PS50011">
    <property type="entry name" value="PROTEIN_KINASE_DOM"/>
    <property type="match status" value="1"/>
</dbReference>
<comment type="catalytic activity">
    <reaction evidence="9">
        <text>L-seryl-[protein] + ATP = O-phospho-L-seryl-[protein] + ADP + H(+)</text>
        <dbReference type="Rhea" id="RHEA:17989"/>
        <dbReference type="Rhea" id="RHEA-COMP:9863"/>
        <dbReference type="Rhea" id="RHEA-COMP:11604"/>
        <dbReference type="ChEBI" id="CHEBI:15378"/>
        <dbReference type="ChEBI" id="CHEBI:29999"/>
        <dbReference type="ChEBI" id="CHEBI:30616"/>
        <dbReference type="ChEBI" id="CHEBI:83421"/>
        <dbReference type="ChEBI" id="CHEBI:456216"/>
        <dbReference type="EC" id="2.7.11.25"/>
    </reaction>
</comment>
<feature type="region of interest" description="Disordered" evidence="11">
    <location>
        <begin position="129"/>
        <end position="458"/>
    </location>
</feature>
<feature type="compositionally biased region" description="Polar residues" evidence="11">
    <location>
        <begin position="778"/>
        <end position="789"/>
    </location>
</feature>
<feature type="compositionally biased region" description="Polar residues" evidence="11">
    <location>
        <begin position="405"/>
        <end position="418"/>
    </location>
</feature>
<dbReference type="PANTHER" id="PTHR11584:SF369">
    <property type="entry name" value="MITOGEN-ACTIVATED PROTEIN KINASE KINASE KINASE 19-RELATED"/>
    <property type="match status" value="1"/>
</dbReference>
<dbReference type="InterPro" id="IPR001660">
    <property type="entry name" value="SAM"/>
</dbReference>
<dbReference type="SMART" id="SM00454">
    <property type="entry name" value="SAM"/>
    <property type="match status" value="1"/>
</dbReference>
<proteinExistence type="inferred from homology"/>
<evidence type="ECO:0000256" key="10">
    <source>
        <dbReference type="PROSITE-ProRule" id="PRU10141"/>
    </source>
</evidence>
<dbReference type="SMART" id="SM01304">
    <property type="entry name" value="Ras_bdg_2"/>
    <property type="match status" value="1"/>
</dbReference>
<evidence type="ECO:0000256" key="1">
    <source>
        <dbReference type="ARBA" id="ARBA00006529"/>
    </source>
</evidence>
<feature type="domain" description="Protein kinase" evidence="12">
    <location>
        <begin position="980"/>
        <end position="1244"/>
    </location>
</feature>
<feature type="compositionally biased region" description="Polar residues" evidence="11">
    <location>
        <begin position="194"/>
        <end position="223"/>
    </location>
</feature>
<keyword evidence="7 10" id="KW-0067">ATP-binding</keyword>
<dbReference type="PROSITE" id="PS50105">
    <property type="entry name" value="SAM_DOMAIN"/>
    <property type="match status" value="1"/>
</dbReference>
<comment type="catalytic activity">
    <reaction evidence="8">
        <text>L-threonyl-[protein] + ATP = O-phospho-L-threonyl-[protein] + ADP + H(+)</text>
        <dbReference type="Rhea" id="RHEA:46608"/>
        <dbReference type="Rhea" id="RHEA-COMP:11060"/>
        <dbReference type="Rhea" id="RHEA-COMP:11605"/>
        <dbReference type="ChEBI" id="CHEBI:15378"/>
        <dbReference type="ChEBI" id="CHEBI:30013"/>
        <dbReference type="ChEBI" id="CHEBI:30616"/>
        <dbReference type="ChEBI" id="CHEBI:61977"/>
        <dbReference type="ChEBI" id="CHEBI:456216"/>
        <dbReference type="EC" id="2.7.11.25"/>
    </reaction>
</comment>
<dbReference type="InterPro" id="IPR029458">
    <property type="entry name" value="Ras-bd_By2"/>
</dbReference>
<dbReference type="SMART" id="SM00220">
    <property type="entry name" value="S_TKc"/>
    <property type="match status" value="1"/>
</dbReference>
<dbReference type="Gene3D" id="1.10.510.10">
    <property type="entry name" value="Transferase(Phosphotransferase) domain 1"/>
    <property type="match status" value="1"/>
</dbReference>
<feature type="compositionally biased region" description="Polar residues" evidence="11">
    <location>
        <begin position="25"/>
        <end position="54"/>
    </location>
</feature>
<dbReference type="Pfam" id="PF00069">
    <property type="entry name" value="Pkinase"/>
    <property type="match status" value="1"/>
</dbReference>
<dbReference type="InterPro" id="IPR011009">
    <property type="entry name" value="Kinase-like_dom_sf"/>
</dbReference>
<evidence type="ECO:0000256" key="3">
    <source>
        <dbReference type="ARBA" id="ARBA00022527"/>
    </source>
</evidence>
<evidence type="ECO:0000256" key="11">
    <source>
        <dbReference type="SAM" id="MobiDB-lite"/>
    </source>
</evidence>
<protein>
    <recommendedName>
        <fullName evidence="2">mitogen-activated protein kinase kinase kinase</fullName>
        <ecNumber evidence="2">2.7.11.25</ecNumber>
    </recommendedName>
</protein>
<evidence type="ECO:0000313" key="14">
    <source>
        <dbReference type="EMBL" id="KZS99219.1"/>
    </source>
</evidence>
<dbReference type="PROSITE" id="PS00108">
    <property type="entry name" value="PROTEIN_KINASE_ST"/>
    <property type="match status" value="1"/>
</dbReference>
<dbReference type="InterPro" id="IPR017441">
    <property type="entry name" value="Protein_kinase_ATP_BS"/>
</dbReference>
<dbReference type="InterPro" id="IPR008271">
    <property type="entry name" value="Ser/Thr_kinase_AS"/>
</dbReference>
<dbReference type="SUPFAM" id="SSF47769">
    <property type="entry name" value="SAM/Pointed domain"/>
    <property type="match status" value="1"/>
</dbReference>
<dbReference type="OrthoDB" id="266718at2759"/>
<feature type="region of interest" description="Disordered" evidence="11">
    <location>
        <begin position="1"/>
        <end position="54"/>
    </location>
</feature>
<feature type="domain" description="SAM" evidence="13">
    <location>
        <begin position="65"/>
        <end position="128"/>
    </location>
</feature>
<keyword evidence="6 14" id="KW-0418">Kinase</keyword>
<evidence type="ECO:0000256" key="5">
    <source>
        <dbReference type="ARBA" id="ARBA00022741"/>
    </source>
</evidence>
<sequence>MLSMSQQPSLSTTPTSPNFSPSPSITLQSHARPNPSRPDSPSTLPSLQQPDSVSGTSYREFLKTWNDSHVHRWLQDYGVGALASTFAANDIRSDVLLELEASTLKEMGITSIGDRIKILNAVRQLRQRCSSHWPRSKVTTQPRVMVDSTADATDKESHEAGSNQRISRKLDSGRPPPLHLSPTARSDLPRVDRQQQSASNGLESAKSLQTPRMTPQGLSASNIKHQHNLPPAAPPPRSQPPLPPSDQGRLGLPATPRRPLGVPTTPYSSGRRTPTQIEAPPFTNQPLPPAPGPAPGSQTPSSSTPGTWTGEYGLPPRPSPGNLGGKPGPNRAASPLGPPQLNIRRAGMPNNFHGTASPSRQLHERTFSLPNSSPSTSNQSRLPIANNLHPYASPNSHNLLPPSAAVNQLSPVSESFASQPREPPSFSSLSTSSNAGTEYRVGRGPFPRPNTPQQAGRSIEDIRRKTIKFHLPQESASRVVNVADCEDGTQVLEKALKKFGKLGSPSITQAHEESKYIPVDDFALSVDGWGLFMSWMTDEGYAGKALSEAEILATCHSEPDHPVREHGLTLRRVTGGKQKRSGQSGNAMTSPPTTPNQPGSAKTSGPDGEPEQSLKPSEATKKMNRASSISILSGLGVNPERALDLIGSAPSIPSTQPATSSSPRSSNFPSKLRNFFGQRPPSELITTHLQEFFPFTEKKVLERTRRHSMMRSNTVKREPRRDSLGPGGSEHHPLPSSRFSMSSAGSREPRMSTSPPPPLPHTVHARPNTEMKEPPRMSLSTEDGQSQTLVPEDDYETDRASIASSKRSDKRMTHLLPPVNFPNESLSESLSKIPGLTRSTSTSSSAHRYSYMSELRNKRDRSDTASMLTVDEITAEVESRRGSWVDLRASDAQETPTPTTAKEIVASAESAGLVEPRSASPEAHPEDDEEEEVETEVEDDEDEYEDDESDEAEEEKEYEVVPDGPSKAMTSTGGKRSIKWHKGALIGSGSFGQVYLGMDAQHGLLMAVKQVELPTGASQNEERKKSMLTALEREIELLKELQHDNIVQYLDSSIDDTYLNIFLEYVPGGSVAALLRNYGAFEEALVRNFVRQICTGLDYLHERDIIHRDIKGANILVDNKGGVKISDFGISKKVEDNLLNNSRAHRPSLQGSVFWMAPEVVKQTSYTRKADIWSVGCLVVEMLTGEHPWANLTQMQAIFKIGSSAKPTIPSDISAYAVDFLEKTFDLDYLARPTADQLLLHPWIIKDPASVLGTHSDNMSSVPVVQVTS</sequence>
<dbReference type="EMBL" id="KV419394">
    <property type="protein sequence ID" value="KZS99219.1"/>
    <property type="molecule type" value="Genomic_DNA"/>
</dbReference>
<dbReference type="Pfam" id="PF00536">
    <property type="entry name" value="SAM_1"/>
    <property type="match status" value="1"/>
</dbReference>
<accession>A0A165ALJ7</accession>
<feature type="compositionally biased region" description="Acidic residues" evidence="11">
    <location>
        <begin position="925"/>
        <end position="957"/>
    </location>
</feature>
<feature type="compositionally biased region" description="Low complexity" evidence="11">
    <location>
        <begin position="736"/>
        <end position="746"/>
    </location>
</feature>
<feature type="region of interest" description="Disordered" evidence="11">
    <location>
        <begin position="704"/>
        <end position="827"/>
    </location>
</feature>
<feature type="compositionally biased region" description="Low complexity" evidence="11">
    <location>
        <begin position="648"/>
        <end position="670"/>
    </location>
</feature>
<feature type="compositionally biased region" description="Basic and acidic residues" evidence="11">
    <location>
        <begin position="715"/>
        <end position="733"/>
    </location>
</feature>
<dbReference type="FunFam" id="3.30.200.20:FF:000387">
    <property type="entry name" value="Serine/threonine-protein kinase STE11"/>
    <property type="match status" value="1"/>
</dbReference>
<evidence type="ECO:0000259" key="13">
    <source>
        <dbReference type="PROSITE" id="PS50105"/>
    </source>
</evidence>
<gene>
    <name evidence="14" type="ORF">SISNIDRAFT_403320</name>
</gene>
<dbReference type="STRING" id="1314777.A0A165ALJ7"/>
<dbReference type="Pfam" id="PF14847">
    <property type="entry name" value="Ras_bdg_2"/>
    <property type="match status" value="1"/>
</dbReference>
<dbReference type="SUPFAM" id="SSF56112">
    <property type="entry name" value="Protein kinase-like (PK-like)"/>
    <property type="match status" value="1"/>
</dbReference>
<evidence type="ECO:0000313" key="15">
    <source>
        <dbReference type="Proteomes" id="UP000076722"/>
    </source>
</evidence>
<dbReference type="GO" id="GO:0005524">
    <property type="term" value="F:ATP binding"/>
    <property type="evidence" value="ECO:0007669"/>
    <property type="project" value="UniProtKB-UniRule"/>
</dbReference>
<evidence type="ECO:0000259" key="12">
    <source>
        <dbReference type="PROSITE" id="PS50011"/>
    </source>
</evidence>
<feature type="binding site" evidence="10">
    <location>
        <position position="1009"/>
    </location>
    <ligand>
        <name>ATP</name>
        <dbReference type="ChEBI" id="CHEBI:30616"/>
    </ligand>
</feature>
<evidence type="ECO:0000256" key="4">
    <source>
        <dbReference type="ARBA" id="ARBA00022679"/>
    </source>
</evidence>
<evidence type="ECO:0000256" key="6">
    <source>
        <dbReference type="ARBA" id="ARBA00022777"/>
    </source>
</evidence>
<evidence type="ECO:0000256" key="7">
    <source>
        <dbReference type="ARBA" id="ARBA00022840"/>
    </source>
</evidence>
<reference evidence="14 15" key="1">
    <citation type="journal article" date="2016" name="Mol. Biol. Evol.">
        <title>Comparative Genomics of Early-Diverging Mushroom-Forming Fungi Provides Insights into the Origins of Lignocellulose Decay Capabilities.</title>
        <authorList>
            <person name="Nagy L.G."/>
            <person name="Riley R."/>
            <person name="Tritt A."/>
            <person name="Adam C."/>
            <person name="Daum C."/>
            <person name="Floudas D."/>
            <person name="Sun H."/>
            <person name="Yadav J.S."/>
            <person name="Pangilinan J."/>
            <person name="Larsson K.H."/>
            <person name="Matsuura K."/>
            <person name="Barry K."/>
            <person name="Labutti K."/>
            <person name="Kuo R."/>
            <person name="Ohm R.A."/>
            <person name="Bhattacharya S.S."/>
            <person name="Shirouzu T."/>
            <person name="Yoshinaga Y."/>
            <person name="Martin F.M."/>
            <person name="Grigoriev I.V."/>
            <person name="Hibbett D.S."/>
        </authorList>
    </citation>
    <scope>NUCLEOTIDE SEQUENCE [LARGE SCALE GENOMIC DNA]</scope>
    <source>
        <strain evidence="14 15">HHB9708</strain>
    </source>
</reference>
<feature type="compositionally biased region" description="Polar residues" evidence="11">
    <location>
        <begin position="265"/>
        <end position="276"/>
    </location>
</feature>
<dbReference type="Proteomes" id="UP000076722">
    <property type="component" value="Unassembled WGS sequence"/>
</dbReference>
<feature type="compositionally biased region" description="Polar residues" evidence="11">
    <location>
        <begin position="368"/>
        <end position="381"/>
    </location>
</feature>
<dbReference type="EC" id="2.7.11.25" evidence="2"/>
<feature type="region of interest" description="Disordered" evidence="11">
    <location>
        <begin position="909"/>
        <end position="974"/>
    </location>
</feature>
<keyword evidence="15" id="KW-1185">Reference proteome</keyword>
<keyword evidence="3" id="KW-0723">Serine/threonine-protein kinase</keyword>
<evidence type="ECO:0000256" key="9">
    <source>
        <dbReference type="ARBA" id="ARBA00048329"/>
    </source>
</evidence>
<dbReference type="FunFam" id="1.10.510.10:FF:000334">
    <property type="entry name" value="Serine/threonine-protein kinase STE11"/>
    <property type="match status" value="1"/>
</dbReference>
<feature type="compositionally biased region" description="Low complexity" evidence="11">
    <location>
        <begin position="295"/>
        <end position="310"/>
    </location>
</feature>